<evidence type="ECO:0000256" key="1">
    <source>
        <dbReference type="SAM" id="MobiDB-lite"/>
    </source>
</evidence>
<reference evidence="5" key="1">
    <citation type="submission" date="2016-04" db="UniProtKB">
        <authorList>
            <consortium name="WormBaseParasite"/>
        </authorList>
    </citation>
    <scope>IDENTIFICATION</scope>
</reference>
<evidence type="ECO:0000313" key="5">
    <source>
        <dbReference type="WBParaSite" id="HDID_0000178201-mRNA-1"/>
    </source>
</evidence>
<dbReference type="Proteomes" id="UP000274504">
    <property type="component" value="Unassembled WGS sequence"/>
</dbReference>
<feature type="compositionally biased region" description="Basic residues" evidence="1">
    <location>
        <begin position="63"/>
        <end position="82"/>
    </location>
</feature>
<dbReference type="WBParaSite" id="HDID_0000178201-mRNA-1">
    <property type="protein sequence ID" value="HDID_0000178201-mRNA-1"/>
    <property type="gene ID" value="HDID_0000178201"/>
</dbReference>
<dbReference type="EMBL" id="UYSG01000368">
    <property type="protein sequence ID" value="VDL19244.1"/>
    <property type="molecule type" value="Genomic_DNA"/>
</dbReference>
<dbReference type="AlphaFoldDB" id="A0A0R3SBE0"/>
<dbReference type="OrthoDB" id="6248102at2759"/>
<dbReference type="InterPro" id="IPR013087">
    <property type="entry name" value="Znf_C2H2_type"/>
</dbReference>
<feature type="region of interest" description="Disordered" evidence="1">
    <location>
        <begin position="1"/>
        <end position="85"/>
    </location>
</feature>
<sequence>MTSPSVDLKLSSLRPFTSEGRGLTTLPPIKPHQPPRHLLPPFPPPTFASARLTPLPELSQKPSAKRTRSRHHHHPVRSHSTKSLKDIATDTQDLQDDTKFICRLCGISCDSGNSLHAHLLLLQHNFLQSTQTRFVCRQCGASWFMEDENRSSNHPCLLQKAAYFRNIMASPKHVKQGLPFVCLFCCAENEQSDHSHNRRQPRRTTKKITPLKPWRASAKFFSKLELTIHIRYAHAPSRLNGRCLECPDFLFDEKKQSEIEFWEEIPCQSIRPPSTDSILYQEGLSVLENHIKDIHMEGYEYLEWLNSKHNRSGPQELSEKTLKSRTSWMYACPLCQIHPISDDFPKEVDVPHPEVGLPSNAALQVHIACFHSAGTSFLDQKLQACSVCGDFNSNSSQYNHLFRAGHINRLKHNFSKAIKQGRFASVEGKEDIEWRNTCVLCWRRFGGIRLDLRAECRLQAHLLSTHCICSIEHKEQTFLSCGWCGDNRQKDEQKHNNRKSTEDSSSCDLSELRGLERLKARQKWNRTELFADFQWSRRHEMNHAEAIFRWWRSNRNRKKCDNFNSRRGLLWSRGSWREC</sequence>
<feature type="domain" description="C2H2-type" evidence="2">
    <location>
        <begin position="102"/>
        <end position="124"/>
    </location>
</feature>
<proteinExistence type="predicted"/>
<evidence type="ECO:0000313" key="3">
    <source>
        <dbReference type="EMBL" id="VDL19244.1"/>
    </source>
</evidence>
<evidence type="ECO:0000313" key="4">
    <source>
        <dbReference type="Proteomes" id="UP000274504"/>
    </source>
</evidence>
<feature type="compositionally biased region" description="Pro residues" evidence="1">
    <location>
        <begin position="28"/>
        <end position="46"/>
    </location>
</feature>
<gene>
    <name evidence="3" type="ORF">HDID_LOCUS1783</name>
</gene>
<accession>A0A0R3SBE0</accession>
<evidence type="ECO:0000259" key="2">
    <source>
        <dbReference type="PROSITE" id="PS00028"/>
    </source>
</evidence>
<name>A0A0R3SBE0_HYMDI</name>
<organism evidence="5">
    <name type="scientific">Hymenolepis diminuta</name>
    <name type="common">Rat tapeworm</name>
    <dbReference type="NCBI Taxonomy" id="6216"/>
    <lineage>
        <taxon>Eukaryota</taxon>
        <taxon>Metazoa</taxon>
        <taxon>Spiralia</taxon>
        <taxon>Lophotrochozoa</taxon>
        <taxon>Platyhelminthes</taxon>
        <taxon>Cestoda</taxon>
        <taxon>Eucestoda</taxon>
        <taxon>Cyclophyllidea</taxon>
        <taxon>Hymenolepididae</taxon>
        <taxon>Hymenolepis</taxon>
    </lineage>
</organism>
<reference evidence="3 4" key="2">
    <citation type="submission" date="2018-11" db="EMBL/GenBank/DDBJ databases">
        <authorList>
            <consortium name="Pathogen Informatics"/>
        </authorList>
    </citation>
    <scope>NUCLEOTIDE SEQUENCE [LARGE SCALE GENOMIC DNA]</scope>
</reference>
<dbReference type="PROSITE" id="PS00028">
    <property type="entry name" value="ZINC_FINGER_C2H2_1"/>
    <property type="match status" value="1"/>
</dbReference>
<protein>
    <submittedName>
        <fullName evidence="5">C2H2-type domain-containing protein</fullName>
    </submittedName>
</protein>